<accession>A0A139HU53</accession>
<keyword evidence="3" id="KW-1185">Reference proteome</keyword>
<dbReference type="Proteomes" id="UP000070133">
    <property type="component" value="Unassembled WGS sequence"/>
</dbReference>
<organism evidence="2 3">
    <name type="scientific">Pseudocercospora eumusae</name>
    <dbReference type="NCBI Taxonomy" id="321146"/>
    <lineage>
        <taxon>Eukaryota</taxon>
        <taxon>Fungi</taxon>
        <taxon>Dikarya</taxon>
        <taxon>Ascomycota</taxon>
        <taxon>Pezizomycotina</taxon>
        <taxon>Dothideomycetes</taxon>
        <taxon>Dothideomycetidae</taxon>
        <taxon>Mycosphaerellales</taxon>
        <taxon>Mycosphaerellaceae</taxon>
        <taxon>Pseudocercospora</taxon>
    </lineage>
</organism>
<keyword evidence="1" id="KW-1133">Transmembrane helix</keyword>
<dbReference type="EMBL" id="LFZN01000009">
    <property type="protein sequence ID" value="KXT05966.1"/>
    <property type="molecule type" value="Genomic_DNA"/>
</dbReference>
<reference evidence="2 3" key="1">
    <citation type="submission" date="2015-07" db="EMBL/GenBank/DDBJ databases">
        <title>Comparative genomics of the Sigatoka disease complex on banana suggests a link between parallel evolutionary changes in Pseudocercospora fijiensis and Pseudocercospora eumusae and increased virulence on the banana host.</title>
        <authorList>
            <person name="Chang T.-C."/>
            <person name="Salvucci A."/>
            <person name="Crous P.W."/>
            <person name="Stergiopoulos I."/>
        </authorList>
    </citation>
    <scope>NUCLEOTIDE SEQUENCE [LARGE SCALE GENOMIC DNA]</scope>
    <source>
        <strain evidence="2 3">CBS 114824</strain>
    </source>
</reference>
<evidence type="ECO:0000313" key="2">
    <source>
        <dbReference type="EMBL" id="KXT05966.1"/>
    </source>
</evidence>
<comment type="caution">
    <text evidence="2">The sequence shown here is derived from an EMBL/GenBank/DDBJ whole genome shotgun (WGS) entry which is preliminary data.</text>
</comment>
<proteinExistence type="predicted"/>
<gene>
    <name evidence="2" type="ORF">AC578_326</name>
</gene>
<keyword evidence="1" id="KW-0472">Membrane</keyword>
<keyword evidence="1" id="KW-0812">Transmembrane</keyword>
<dbReference type="AlphaFoldDB" id="A0A139HU53"/>
<evidence type="ECO:0000256" key="1">
    <source>
        <dbReference type="SAM" id="Phobius"/>
    </source>
</evidence>
<name>A0A139HU53_9PEZI</name>
<sequence length="56" mass="6082">MDLRLDRDFTAKYAPMSNNNISRIQILIGLVVMISACHASASPARGRPGFDSQMGS</sequence>
<protein>
    <submittedName>
        <fullName evidence="2">Uncharacterized protein</fullName>
    </submittedName>
</protein>
<feature type="transmembrane region" description="Helical" evidence="1">
    <location>
        <begin position="21"/>
        <end position="41"/>
    </location>
</feature>
<evidence type="ECO:0000313" key="3">
    <source>
        <dbReference type="Proteomes" id="UP000070133"/>
    </source>
</evidence>